<evidence type="ECO:0000313" key="1">
    <source>
        <dbReference type="EnsemblPlants" id="AUR62014648-RA:cds"/>
    </source>
</evidence>
<dbReference type="AlphaFoldDB" id="A0A803LL01"/>
<reference evidence="1" key="2">
    <citation type="submission" date="2021-03" db="UniProtKB">
        <authorList>
            <consortium name="EnsemblPlants"/>
        </authorList>
    </citation>
    <scope>IDENTIFICATION</scope>
</reference>
<evidence type="ECO:0000313" key="2">
    <source>
        <dbReference type="Proteomes" id="UP000596660"/>
    </source>
</evidence>
<dbReference type="Gramene" id="AUR62014648-RA">
    <property type="protein sequence ID" value="AUR62014648-RA:cds"/>
    <property type="gene ID" value="AUR62014648"/>
</dbReference>
<protein>
    <submittedName>
        <fullName evidence="1">Uncharacterized protein</fullName>
    </submittedName>
</protein>
<accession>A0A803LL01</accession>
<sequence>MGSNVFGTPVTVATLRAMPEYQGKNSITQQDRAKVALEKANAESKAVDARNYVEKLQCRFGDDVVYTEIREAGHYDQAERVGIWQALDNKLSNGRLVNKACEQGGYISGSIGNTSKPVFEAIMTLPKPK</sequence>
<name>A0A803LL01_CHEQI</name>
<organism evidence="1 2">
    <name type="scientific">Chenopodium quinoa</name>
    <name type="common">Quinoa</name>
    <dbReference type="NCBI Taxonomy" id="63459"/>
    <lineage>
        <taxon>Eukaryota</taxon>
        <taxon>Viridiplantae</taxon>
        <taxon>Streptophyta</taxon>
        <taxon>Embryophyta</taxon>
        <taxon>Tracheophyta</taxon>
        <taxon>Spermatophyta</taxon>
        <taxon>Magnoliopsida</taxon>
        <taxon>eudicotyledons</taxon>
        <taxon>Gunneridae</taxon>
        <taxon>Pentapetalae</taxon>
        <taxon>Caryophyllales</taxon>
        <taxon>Chenopodiaceae</taxon>
        <taxon>Chenopodioideae</taxon>
        <taxon>Atripliceae</taxon>
        <taxon>Chenopodium</taxon>
    </lineage>
</organism>
<dbReference type="Proteomes" id="UP000596660">
    <property type="component" value="Unplaced"/>
</dbReference>
<keyword evidence="2" id="KW-1185">Reference proteome</keyword>
<reference evidence="1" key="1">
    <citation type="journal article" date="2017" name="Nature">
        <title>The genome of Chenopodium quinoa.</title>
        <authorList>
            <person name="Jarvis D.E."/>
            <person name="Ho Y.S."/>
            <person name="Lightfoot D.J."/>
            <person name="Schmoeckel S.M."/>
            <person name="Li B."/>
            <person name="Borm T.J.A."/>
            <person name="Ohyanagi H."/>
            <person name="Mineta K."/>
            <person name="Michell C.T."/>
            <person name="Saber N."/>
            <person name="Kharbatia N.M."/>
            <person name="Rupper R.R."/>
            <person name="Sharp A.R."/>
            <person name="Dally N."/>
            <person name="Boughton B.A."/>
            <person name="Woo Y.H."/>
            <person name="Gao G."/>
            <person name="Schijlen E.G.W.M."/>
            <person name="Guo X."/>
            <person name="Momin A.A."/>
            <person name="Negrao S."/>
            <person name="Al-Babili S."/>
            <person name="Gehring C."/>
            <person name="Roessner U."/>
            <person name="Jung C."/>
            <person name="Murphy K."/>
            <person name="Arold S.T."/>
            <person name="Gojobori T."/>
            <person name="van der Linden C.G."/>
            <person name="van Loo E.N."/>
            <person name="Jellen E.N."/>
            <person name="Maughan P.J."/>
            <person name="Tester M."/>
        </authorList>
    </citation>
    <scope>NUCLEOTIDE SEQUENCE [LARGE SCALE GENOMIC DNA]</scope>
    <source>
        <strain evidence="1">cv. PI 614886</strain>
    </source>
</reference>
<dbReference type="EnsemblPlants" id="AUR62014648-RA">
    <property type="protein sequence ID" value="AUR62014648-RA:cds"/>
    <property type="gene ID" value="AUR62014648"/>
</dbReference>
<proteinExistence type="predicted"/>